<dbReference type="PROSITE" id="PS51352">
    <property type="entry name" value="THIOREDOXIN_2"/>
    <property type="match status" value="1"/>
</dbReference>
<evidence type="ECO:0000313" key="2">
    <source>
        <dbReference type="EMBL" id="QHT04826.1"/>
    </source>
</evidence>
<reference evidence="2" key="1">
    <citation type="journal article" date="2020" name="Nature">
        <title>Giant virus diversity and host interactions through global metagenomics.</title>
        <authorList>
            <person name="Schulz F."/>
            <person name="Roux S."/>
            <person name="Paez-Espino D."/>
            <person name="Jungbluth S."/>
            <person name="Walsh D.A."/>
            <person name="Denef V.J."/>
            <person name="McMahon K.D."/>
            <person name="Konstantinidis K.T."/>
            <person name="Eloe-Fadrosh E.A."/>
            <person name="Kyrpides N.C."/>
            <person name="Woyke T."/>
        </authorList>
    </citation>
    <scope>NUCLEOTIDE SEQUENCE</scope>
    <source>
        <strain evidence="2">GVMAG-M-3300021343-4</strain>
    </source>
</reference>
<dbReference type="CDD" id="cd02961">
    <property type="entry name" value="PDI_a_family"/>
    <property type="match status" value="1"/>
</dbReference>
<dbReference type="InterPro" id="IPR036249">
    <property type="entry name" value="Thioredoxin-like_sf"/>
</dbReference>
<evidence type="ECO:0000259" key="1">
    <source>
        <dbReference type="PROSITE" id="PS51352"/>
    </source>
</evidence>
<sequence>MPHDFKSKNIIKPKSCEEFKDILKKNKVVFIIFYAEWCGYCQKAEPEIKKLADRKGTTIPIVAIDASDLSKTPENKCIVDALKGLVKGYPTIAVSYMGYVRKYNGERVYTEYERTLSFLVNQLTN</sequence>
<proteinExistence type="predicted"/>
<dbReference type="EMBL" id="MN739439">
    <property type="protein sequence ID" value="QHT04826.1"/>
    <property type="molecule type" value="Genomic_DNA"/>
</dbReference>
<dbReference type="GO" id="GO:0003756">
    <property type="term" value="F:protein disulfide isomerase activity"/>
    <property type="evidence" value="ECO:0007669"/>
    <property type="project" value="TreeGrafter"/>
</dbReference>
<dbReference type="AlphaFoldDB" id="A0A6C0CJ78"/>
<protein>
    <recommendedName>
        <fullName evidence="1">Thioredoxin domain-containing protein</fullName>
    </recommendedName>
</protein>
<accession>A0A6C0CJ78</accession>
<organism evidence="2">
    <name type="scientific">viral metagenome</name>
    <dbReference type="NCBI Taxonomy" id="1070528"/>
    <lineage>
        <taxon>unclassified sequences</taxon>
        <taxon>metagenomes</taxon>
        <taxon>organismal metagenomes</taxon>
    </lineage>
</organism>
<feature type="domain" description="Thioredoxin" evidence="1">
    <location>
        <begin position="1"/>
        <end position="121"/>
    </location>
</feature>
<dbReference type="GO" id="GO:0005783">
    <property type="term" value="C:endoplasmic reticulum"/>
    <property type="evidence" value="ECO:0007669"/>
    <property type="project" value="TreeGrafter"/>
</dbReference>
<dbReference type="PANTHER" id="PTHR45672">
    <property type="entry name" value="PROTEIN DISULFIDE-ISOMERASE C17H9.14C-RELATED"/>
    <property type="match status" value="1"/>
</dbReference>
<dbReference type="Gene3D" id="3.40.30.10">
    <property type="entry name" value="Glutaredoxin"/>
    <property type="match status" value="1"/>
</dbReference>
<dbReference type="SUPFAM" id="SSF52833">
    <property type="entry name" value="Thioredoxin-like"/>
    <property type="match status" value="1"/>
</dbReference>
<dbReference type="InterPro" id="IPR051063">
    <property type="entry name" value="PDI"/>
</dbReference>
<dbReference type="Pfam" id="PF00085">
    <property type="entry name" value="Thioredoxin"/>
    <property type="match status" value="1"/>
</dbReference>
<dbReference type="InterPro" id="IPR013766">
    <property type="entry name" value="Thioredoxin_domain"/>
</dbReference>
<dbReference type="GO" id="GO:0006457">
    <property type="term" value="P:protein folding"/>
    <property type="evidence" value="ECO:0007669"/>
    <property type="project" value="TreeGrafter"/>
</dbReference>
<name>A0A6C0CJ78_9ZZZZ</name>